<sequence length="296" mass="33045">MKRMLPSFHLHCSLPAFIIYGLVLQLQSAPFNVTGPPGPVTVAVGEDVVLPCRFSPARPAQDVEVTWFREHFSPFVHRYRGGQDQYGEQMLQYQGRTELLKDGLAEGSLGLKIFRVQIADRGNYTCFVHYHSDYDEAVVELKVTASGSAPLIVLEHYQDGGIRVACRSQGWYPQPRVLWQDPEGRHLPPLSQSDTQTQSGLFAVESSIILTRATNHQLSCTVGHAPPRRGHGAAFYVSDPFFQNAHPWMTALGVVLVAVAALLIIVIYLFKMKGKQEKKIAMQEAALRESHHPSSW</sequence>
<dbReference type="InterPro" id="IPR013783">
    <property type="entry name" value="Ig-like_fold"/>
</dbReference>
<feature type="transmembrane region" description="Helical" evidence="7">
    <location>
        <begin position="248"/>
        <end position="270"/>
    </location>
</feature>
<evidence type="ECO:0000256" key="6">
    <source>
        <dbReference type="ARBA" id="ARBA00023319"/>
    </source>
</evidence>
<keyword evidence="6" id="KW-0393">Immunoglobulin domain</keyword>
<dbReference type="GO" id="GO:0009897">
    <property type="term" value="C:external side of plasma membrane"/>
    <property type="evidence" value="ECO:0007669"/>
    <property type="project" value="TreeGrafter"/>
</dbReference>
<protein>
    <submittedName>
        <fullName evidence="10">Butyrophilin subfamily 1 member A1</fullName>
    </submittedName>
</protein>
<keyword evidence="4 7" id="KW-1133">Transmembrane helix</keyword>
<dbReference type="Gene3D" id="2.60.40.10">
    <property type="entry name" value="Immunoglobulins"/>
    <property type="match status" value="2"/>
</dbReference>
<evidence type="ECO:0000256" key="3">
    <source>
        <dbReference type="ARBA" id="ARBA00022729"/>
    </source>
</evidence>
<dbReference type="SMART" id="SM00406">
    <property type="entry name" value="IGv"/>
    <property type="match status" value="1"/>
</dbReference>
<dbReference type="InterPro" id="IPR007110">
    <property type="entry name" value="Ig-like_dom"/>
</dbReference>
<dbReference type="EMBL" id="ICPP01000652">
    <property type="protein sequence ID" value="LAC33296.1"/>
    <property type="molecule type" value="Transcribed_RNA"/>
</dbReference>
<feature type="domain" description="Ig-like" evidence="9">
    <location>
        <begin position="150"/>
        <end position="238"/>
    </location>
</feature>
<dbReference type="PANTHER" id="PTHR24100:SF149">
    <property type="entry name" value="BG-LIKE ANTIGEN 1-RELATED"/>
    <property type="match status" value="1"/>
</dbReference>
<feature type="chain" id="PRO_5026031542" evidence="8">
    <location>
        <begin position="29"/>
        <end position="296"/>
    </location>
</feature>
<keyword evidence="2 7" id="KW-0812">Transmembrane</keyword>
<evidence type="ECO:0000256" key="1">
    <source>
        <dbReference type="ARBA" id="ARBA00004370"/>
    </source>
</evidence>
<dbReference type="GO" id="GO:0005102">
    <property type="term" value="F:signaling receptor binding"/>
    <property type="evidence" value="ECO:0007669"/>
    <property type="project" value="TreeGrafter"/>
</dbReference>
<dbReference type="InterPro" id="IPR050504">
    <property type="entry name" value="IgSF_BTN/MOG"/>
</dbReference>
<dbReference type="SUPFAM" id="SSF48726">
    <property type="entry name" value="Immunoglobulin"/>
    <property type="match status" value="2"/>
</dbReference>
<dbReference type="GO" id="GO:0050852">
    <property type="term" value="P:T cell receptor signaling pathway"/>
    <property type="evidence" value="ECO:0007669"/>
    <property type="project" value="TreeGrafter"/>
</dbReference>
<dbReference type="PROSITE" id="PS50835">
    <property type="entry name" value="IG_LIKE"/>
    <property type="match status" value="2"/>
</dbReference>
<dbReference type="InterPro" id="IPR013106">
    <property type="entry name" value="Ig_V-set"/>
</dbReference>
<dbReference type="PANTHER" id="PTHR24100">
    <property type="entry name" value="BUTYROPHILIN"/>
    <property type="match status" value="1"/>
</dbReference>
<organism evidence="10">
    <name type="scientific">Hypotaenidia okinawae</name>
    <dbReference type="NCBI Taxonomy" id="2861861"/>
    <lineage>
        <taxon>Eukaryota</taxon>
        <taxon>Metazoa</taxon>
        <taxon>Chordata</taxon>
        <taxon>Craniata</taxon>
        <taxon>Vertebrata</taxon>
        <taxon>Euteleostomi</taxon>
        <taxon>Archelosauria</taxon>
        <taxon>Archosauria</taxon>
        <taxon>Dinosauria</taxon>
        <taxon>Saurischia</taxon>
        <taxon>Theropoda</taxon>
        <taxon>Coelurosauria</taxon>
        <taxon>Aves</taxon>
        <taxon>Neognathae</taxon>
        <taxon>Neoaves</taxon>
        <taxon>Gruiformes</taxon>
        <taxon>Rallidae</taxon>
        <taxon>Hypotaenidia</taxon>
    </lineage>
</organism>
<dbReference type="Pfam" id="PF07686">
    <property type="entry name" value="V-set"/>
    <property type="match status" value="1"/>
</dbReference>
<dbReference type="AlphaFoldDB" id="A0A6G1R353"/>
<dbReference type="FunFam" id="2.60.40.10:FF:000208">
    <property type="entry name" value="Butyrophilin subfamily 1 member A1"/>
    <property type="match status" value="1"/>
</dbReference>
<keyword evidence="5 7" id="KW-0472">Membrane</keyword>
<evidence type="ECO:0000256" key="4">
    <source>
        <dbReference type="ARBA" id="ARBA00022989"/>
    </source>
</evidence>
<reference evidence="10" key="2">
    <citation type="submission" date="2020-03" db="EMBL/GenBank/DDBJ databases">
        <authorList>
            <consortium name="Environmental Genome Science Research Promotion Project"/>
            <person name="Nakajima N."/>
            <person name="Onuma M."/>
            <person name="Endoh D."/>
        </authorList>
    </citation>
    <scope>NUCLEOTIDE SEQUENCE</scope>
</reference>
<name>A0A6G1R353_9GRUI</name>
<dbReference type="CDD" id="cd05713">
    <property type="entry name" value="IgV_MOG_like"/>
    <property type="match status" value="1"/>
</dbReference>
<evidence type="ECO:0000256" key="8">
    <source>
        <dbReference type="SAM" id="SignalP"/>
    </source>
</evidence>
<dbReference type="GO" id="GO:0001817">
    <property type="term" value="P:regulation of cytokine production"/>
    <property type="evidence" value="ECO:0007669"/>
    <property type="project" value="TreeGrafter"/>
</dbReference>
<evidence type="ECO:0000256" key="2">
    <source>
        <dbReference type="ARBA" id="ARBA00022692"/>
    </source>
</evidence>
<dbReference type="SMART" id="SM00409">
    <property type="entry name" value="IG"/>
    <property type="match status" value="1"/>
</dbReference>
<comment type="subcellular location">
    <subcellularLocation>
        <location evidence="1">Membrane</location>
    </subcellularLocation>
</comment>
<proteinExistence type="predicted"/>
<reference evidence="10" key="1">
    <citation type="submission" date="2020-03" db="EMBL/GenBank/DDBJ databases">
        <title>Okinawa Rail whole genome shotgun sequence.</title>
        <authorList>
            <person name="Nakajima N."/>
            <person name="Onuma M."/>
            <person name="Endoh D."/>
        </authorList>
    </citation>
    <scope>NUCLEOTIDE SEQUENCE</scope>
</reference>
<evidence type="ECO:0000256" key="5">
    <source>
        <dbReference type="ARBA" id="ARBA00023136"/>
    </source>
</evidence>
<dbReference type="Pfam" id="PF22705">
    <property type="entry name" value="C2-set_3"/>
    <property type="match status" value="1"/>
</dbReference>
<accession>A0A6G1R353</accession>
<keyword evidence="3 8" id="KW-0732">Signal</keyword>
<evidence type="ECO:0000256" key="7">
    <source>
        <dbReference type="SAM" id="Phobius"/>
    </source>
</evidence>
<feature type="domain" description="Ig-like" evidence="9">
    <location>
        <begin position="30"/>
        <end position="144"/>
    </location>
</feature>
<evidence type="ECO:0000259" key="9">
    <source>
        <dbReference type="PROSITE" id="PS50835"/>
    </source>
</evidence>
<evidence type="ECO:0000313" key="10">
    <source>
        <dbReference type="EMBL" id="LAC33296.1"/>
    </source>
</evidence>
<dbReference type="InterPro" id="IPR003599">
    <property type="entry name" value="Ig_sub"/>
</dbReference>
<dbReference type="FunFam" id="2.60.40.10:FF:000088">
    <property type="entry name" value="Butyrophilin subfamily 1 member A1"/>
    <property type="match status" value="1"/>
</dbReference>
<dbReference type="InterPro" id="IPR053896">
    <property type="entry name" value="BTN3A2-like_Ig-C"/>
</dbReference>
<dbReference type="InterPro" id="IPR036179">
    <property type="entry name" value="Ig-like_dom_sf"/>
</dbReference>
<feature type="signal peptide" evidence="8">
    <location>
        <begin position="1"/>
        <end position="28"/>
    </location>
</feature>